<dbReference type="Gene3D" id="3.40.50.300">
    <property type="entry name" value="P-loop containing nucleotide triphosphate hydrolases"/>
    <property type="match status" value="2"/>
</dbReference>
<reference evidence="4 5" key="1">
    <citation type="submission" date="2016-08" db="EMBL/GenBank/DDBJ databases">
        <authorList>
            <person name="Seilhamer J.J."/>
        </authorList>
    </citation>
    <scope>NUCLEOTIDE SEQUENCE [LARGE SCALE GENOMIC DNA]</scope>
    <source>
        <strain evidence="4 5">P1-7</strain>
    </source>
</reference>
<dbReference type="SUPFAM" id="SSF52540">
    <property type="entry name" value="P-loop containing nucleoside triphosphate hydrolases"/>
    <property type="match status" value="1"/>
</dbReference>
<keyword evidence="4" id="KW-0378">Hydrolase</keyword>
<organism evidence="4 5">
    <name type="scientific">Rhizobium lusitanum</name>
    <dbReference type="NCBI Taxonomy" id="293958"/>
    <lineage>
        <taxon>Bacteria</taxon>
        <taxon>Pseudomonadati</taxon>
        <taxon>Pseudomonadota</taxon>
        <taxon>Alphaproteobacteria</taxon>
        <taxon>Hyphomicrobiales</taxon>
        <taxon>Rhizobiaceae</taxon>
        <taxon>Rhizobium/Agrobacterium group</taxon>
        <taxon>Rhizobium</taxon>
    </lineage>
</organism>
<feature type="domain" description="OLD protein-like TOPRIM" evidence="3">
    <location>
        <begin position="368"/>
        <end position="437"/>
    </location>
</feature>
<protein>
    <submittedName>
        <fullName evidence="4">Predicted ATP-dependent endonuclease of the OLD family, contains P-loop ATPase and TOPRIM domains</fullName>
    </submittedName>
</protein>
<dbReference type="Pfam" id="PF13304">
    <property type="entry name" value="AAA_21"/>
    <property type="match status" value="1"/>
</dbReference>
<evidence type="ECO:0000313" key="5">
    <source>
        <dbReference type="Proteomes" id="UP000199205"/>
    </source>
</evidence>
<evidence type="ECO:0000259" key="2">
    <source>
        <dbReference type="Pfam" id="PF13304"/>
    </source>
</evidence>
<proteinExistence type="predicted"/>
<dbReference type="OrthoDB" id="9816534at2"/>
<dbReference type="GeneID" id="32525439"/>
<dbReference type="GO" id="GO:0005524">
    <property type="term" value="F:ATP binding"/>
    <property type="evidence" value="ECO:0007669"/>
    <property type="project" value="InterPro"/>
</dbReference>
<dbReference type="InterPro" id="IPR034139">
    <property type="entry name" value="TOPRIM_OLD"/>
</dbReference>
<dbReference type="RefSeq" id="WP_028753526.1">
    <property type="nucleotide sequence ID" value="NZ_FMAF01000011.1"/>
</dbReference>
<dbReference type="InterPro" id="IPR027417">
    <property type="entry name" value="P-loop_NTPase"/>
</dbReference>
<dbReference type="PANTHER" id="PTHR43581">
    <property type="entry name" value="ATP/GTP PHOSPHATASE"/>
    <property type="match status" value="1"/>
</dbReference>
<dbReference type="EMBL" id="FMAF01000011">
    <property type="protein sequence ID" value="SCB39132.1"/>
    <property type="molecule type" value="Genomic_DNA"/>
</dbReference>
<dbReference type="InterPro" id="IPR003959">
    <property type="entry name" value="ATPase_AAA_core"/>
</dbReference>
<name>A0A1C3WGC5_9HYPH</name>
<accession>A0A1C3WGC5</accession>
<evidence type="ECO:0000259" key="1">
    <source>
        <dbReference type="Pfam" id="PF13175"/>
    </source>
</evidence>
<gene>
    <name evidence="4" type="ORF">GA0061101_111118</name>
</gene>
<evidence type="ECO:0000313" key="4">
    <source>
        <dbReference type="EMBL" id="SCB39132.1"/>
    </source>
</evidence>
<keyword evidence="4" id="KW-0540">Nuclease</keyword>
<dbReference type="InterPro" id="IPR041685">
    <property type="entry name" value="AAA_GajA/Old/RecF-like"/>
</dbReference>
<dbReference type="AlphaFoldDB" id="A0A1C3WGC5"/>
<feature type="domain" description="ATPase AAA-type core" evidence="2">
    <location>
        <begin position="248"/>
        <end position="324"/>
    </location>
</feature>
<dbReference type="Pfam" id="PF20469">
    <property type="entry name" value="OLD-like_TOPRIM"/>
    <property type="match status" value="1"/>
</dbReference>
<sequence>MRIVFIEIENFRGIKNLTWAPAAGMNCLIGPGDSTKTTILDAIELCLNPRSFIFADDCDFYDLNIKDPIRIIITLSGLPPSFITEDRYGLHLRGWDPVAATIIDEPVVGLDEALSIMVVIDQSLEARWSIHNDRIDAAEIDPPTVRYKDAKQLATNRLGPFAERHLGWGRTSVLTRIGEAGEGFSLQLAEAGRAARMSFKAADQGVFKKAVDRAEELSKLFAVPVRGKFTAELDVQGVSLTSGGISLHDGSLPLRRLGTGSARLLVSALQHDAGPPHIAIIDEIEHGLEPHRVARLLKYLKTPKTNEGAGQPQIFATTHSPVVIRELTAADIFAVRAKGGTTTVASVAATAKDPNTAQRHLRGTPEAFLVRKVIVGEGRTEQGLARGLDDWWQTLEQDSFALQSVVAIDGGGKDNAPLVAEHLRDLGYDVFLLLDSDEPPNQDALKRAKDKGAVVHQWPDECSTEERLFLDLPWEGVRAMIKLAIDFNGQISVMAVMDNALSAAGQPTATDAKLGGDRDSEQVRRVLGKVAKDKSWFKDITRGERLSTVIGPNLTAIPKTPLAKGIVAIRSWVDGG</sequence>
<evidence type="ECO:0000259" key="3">
    <source>
        <dbReference type="Pfam" id="PF20469"/>
    </source>
</evidence>
<dbReference type="PANTHER" id="PTHR43581:SF4">
    <property type="entry name" value="ATP_GTP PHOSPHATASE"/>
    <property type="match status" value="1"/>
</dbReference>
<dbReference type="InterPro" id="IPR051396">
    <property type="entry name" value="Bact_Antivir_Def_Nuclease"/>
</dbReference>
<dbReference type="Pfam" id="PF13175">
    <property type="entry name" value="AAA_15"/>
    <property type="match status" value="1"/>
</dbReference>
<dbReference type="GO" id="GO:0004519">
    <property type="term" value="F:endonuclease activity"/>
    <property type="evidence" value="ECO:0007669"/>
    <property type="project" value="UniProtKB-KW"/>
</dbReference>
<dbReference type="Proteomes" id="UP000199205">
    <property type="component" value="Unassembled WGS sequence"/>
</dbReference>
<feature type="domain" description="Endonuclease GajA/Old nuclease/RecF-like AAA" evidence="1">
    <location>
        <begin position="1"/>
        <end position="73"/>
    </location>
</feature>
<dbReference type="GO" id="GO:0016887">
    <property type="term" value="F:ATP hydrolysis activity"/>
    <property type="evidence" value="ECO:0007669"/>
    <property type="project" value="InterPro"/>
</dbReference>
<keyword evidence="4" id="KW-0255">Endonuclease</keyword>